<dbReference type="Proteomes" id="UP001059380">
    <property type="component" value="Chromosome"/>
</dbReference>
<organism evidence="1 2">
    <name type="scientific">Occallatibacter riparius</name>
    <dbReference type="NCBI Taxonomy" id="1002689"/>
    <lineage>
        <taxon>Bacteria</taxon>
        <taxon>Pseudomonadati</taxon>
        <taxon>Acidobacteriota</taxon>
        <taxon>Terriglobia</taxon>
        <taxon>Terriglobales</taxon>
        <taxon>Acidobacteriaceae</taxon>
        <taxon>Occallatibacter</taxon>
    </lineage>
</organism>
<sequence>MGIHSHRNNDLSGSLLREEREGAHVVHSAMAKEMKGLCFLFSETGTEGSWWAMQGDGFVEEDGH</sequence>
<dbReference type="RefSeq" id="WP_260794666.1">
    <property type="nucleotide sequence ID" value="NZ_CP093313.1"/>
</dbReference>
<name>A0A9J7BR47_9BACT</name>
<evidence type="ECO:0000313" key="1">
    <source>
        <dbReference type="EMBL" id="UWZ85152.1"/>
    </source>
</evidence>
<dbReference type="EMBL" id="CP093313">
    <property type="protein sequence ID" value="UWZ85152.1"/>
    <property type="molecule type" value="Genomic_DNA"/>
</dbReference>
<dbReference type="AlphaFoldDB" id="A0A9J7BR47"/>
<proteinExistence type="predicted"/>
<reference evidence="1" key="1">
    <citation type="submission" date="2021-04" db="EMBL/GenBank/DDBJ databases">
        <title>Phylogenetic analysis of Acidobacteriaceae.</title>
        <authorList>
            <person name="Qiu L."/>
            <person name="Zhang Q."/>
        </authorList>
    </citation>
    <scope>NUCLEOTIDE SEQUENCE</scope>
    <source>
        <strain evidence="1">DSM 25168</strain>
    </source>
</reference>
<dbReference type="KEGG" id="orp:MOP44_04215"/>
<keyword evidence="2" id="KW-1185">Reference proteome</keyword>
<evidence type="ECO:0000313" key="2">
    <source>
        <dbReference type="Proteomes" id="UP001059380"/>
    </source>
</evidence>
<accession>A0A9J7BR47</accession>
<protein>
    <submittedName>
        <fullName evidence="1">Uncharacterized protein</fullName>
    </submittedName>
</protein>
<gene>
    <name evidence="1" type="ORF">MOP44_04215</name>
</gene>